<dbReference type="SUPFAM" id="SSF53850">
    <property type="entry name" value="Periplasmic binding protein-like II"/>
    <property type="match status" value="1"/>
</dbReference>
<feature type="chain" id="PRO_5003863652" evidence="4">
    <location>
        <begin position="25"/>
        <end position="521"/>
    </location>
</feature>
<dbReference type="RefSeq" id="WP_008599231.1">
    <property type="nucleotide sequence ID" value="NZ_AMRM01000035.1"/>
</dbReference>
<reference evidence="6 7" key="1">
    <citation type="journal article" date="2012" name="J. Bacteriol.">
        <title>Genome Sequence of Nitratireductor pacificus Type Strain pht-3B.</title>
        <authorList>
            <person name="Lai Q."/>
            <person name="Li G."/>
            <person name="Shao Z."/>
        </authorList>
    </citation>
    <scope>NUCLEOTIDE SEQUENCE [LARGE SCALE GENOMIC DNA]</scope>
    <source>
        <strain evidence="7">pht-3B</strain>
    </source>
</reference>
<feature type="signal peptide" evidence="4">
    <location>
        <begin position="1"/>
        <end position="24"/>
    </location>
</feature>
<evidence type="ECO:0000256" key="2">
    <source>
        <dbReference type="ARBA" id="ARBA00005695"/>
    </source>
</evidence>
<name>K2MIE1_9HYPH</name>
<dbReference type="AlphaFoldDB" id="K2MIE1"/>
<evidence type="ECO:0000313" key="6">
    <source>
        <dbReference type="EMBL" id="EKF16922.1"/>
    </source>
</evidence>
<dbReference type="OrthoDB" id="9803988at2"/>
<dbReference type="STRING" id="391937.NA2_20669"/>
<dbReference type="PROSITE" id="PS51257">
    <property type="entry name" value="PROKAR_LIPOPROTEIN"/>
    <property type="match status" value="1"/>
</dbReference>
<evidence type="ECO:0000256" key="1">
    <source>
        <dbReference type="ARBA" id="ARBA00004418"/>
    </source>
</evidence>
<accession>K2MIE1</accession>
<dbReference type="GO" id="GO:1904680">
    <property type="term" value="F:peptide transmembrane transporter activity"/>
    <property type="evidence" value="ECO:0007669"/>
    <property type="project" value="TreeGrafter"/>
</dbReference>
<dbReference type="Proteomes" id="UP000006786">
    <property type="component" value="Unassembled WGS sequence"/>
</dbReference>
<dbReference type="PATRIC" id="fig|391937.3.peg.4236"/>
<dbReference type="InterPro" id="IPR000914">
    <property type="entry name" value="SBP_5_dom"/>
</dbReference>
<dbReference type="PIRSF" id="PIRSF002741">
    <property type="entry name" value="MppA"/>
    <property type="match status" value="1"/>
</dbReference>
<comment type="subcellular location">
    <subcellularLocation>
        <location evidence="1">Periplasm</location>
    </subcellularLocation>
</comment>
<dbReference type="PANTHER" id="PTHR30290">
    <property type="entry name" value="PERIPLASMIC BINDING COMPONENT OF ABC TRANSPORTER"/>
    <property type="match status" value="1"/>
</dbReference>
<dbReference type="eggNOG" id="COG0747">
    <property type="taxonomic scope" value="Bacteria"/>
</dbReference>
<dbReference type="InterPro" id="IPR030678">
    <property type="entry name" value="Peptide/Ni-bd"/>
</dbReference>
<gene>
    <name evidence="6" type="ORF">NA2_20669</name>
</gene>
<dbReference type="EMBL" id="AMRM01000035">
    <property type="protein sequence ID" value="EKF16922.1"/>
    <property type="molecule type" value="Genomic_DNA"/>
</dbReference>
<dbReference type="Pfam" id="PF00496">
    <property type="entry name" value="SBP_bac_5"/>
    <property type="match status" value="1"/>
</dbReference>
<dbReference type="Gene3D" id="3.10.105.10">
    <property type="entry name" value="Dipeptide-binding Protein, Domain 3"/>
    <property type="match status" value="1"/>
</dbReference>
<dbReference type="GO" id="GO:0015833">
    <property type="term" value="P:peptide transport"/>
    <property type="evidence" value="ECO:0007669"/>
    <property type="project" value="TreeGrafter"/>
</dbReference>
<evidence type="ECO:0000313" key="7">
    <source>
        <dbReference type="Proteomes" id="UP000006786"/>
    </source>
</evidence>
<dbReference type="Gene3D" id="3.40.190.10">
    <property type="entry name" value="Periplasmic binding protein-like II"/>
    <property type="match status" value="1"/>
</dbReference>
<dbReference type="GO" id="GO:0043190">
    <property type="term" value="C:ATP-binding cassette (ABC) transporter complex"/>
    <property type="evidence" value="ECO:0007669"/>
    <property type="project" value="InterPro"/>
</dbReference>
<dbReference type="GO" id="GO:0030288">
    <property type="term" value="C:outer membrane-bounded periplasmic space"/>
    <property type="evidence" value="ECO:0007669"/>
    <property type="project" value="UniProtKB-ARBA"/>
</dbReference>
<dbReference type="Gene3D" id="3.90.76.10">
    <property type="entry name" value="Dipeptide-binding Protein, Domain 1"/>
    <property type="match status" value="1"/>
</dbReference>
<keyword evidence="7" id="KW-1185">Reference proteome</keyword>
<sequence length="521" mass="57820">MNAKLRNLLLIATGAALFPAAASAAAFSCPTTSDEFTFAQNAQIPGLDPHFSSAISTRNIAMNIFEMLITRDENSAIIPQLAESFDEGDDGMSYTFKIRSGITFHSGQTMTSADVLGSLERYRRVGTSSSVFKNVAGIEAPDASTIVITMSKRQPTFLEDFSSFHIPIAIMPASEAEKPANKIDLIGTGPYSFGEWVPDSHVTLKKFDGYVPDSRFEGTTGFGGYKQACFDTITVRIVREPSARAAGIESGDYDGVEQVSTKAAARLKDVEGVIVMKQENFSIPIMIPNTQKAPTDNLMVRMAMQAALNMEDIMETATDGAYSLQPGFQYPGNPSYTDAAKELYNIADPELAKKYLKEAGYDGEEVIIMTNTDYSYMYNAALMVNEQLKDIGMNTKLFVTDWPTTREIRANKPDDWNFYFTGWGTGPSIGPRDAIKDLLPPINSQNLSEEDVEMTKLWNAMHEEPTAEGRLDAFSDMTQHLYEQVYQFKFGDMHNFQAIRSNVKGFVPYRIPRFSNIWREG</sequence>
<proteinExistence type="inferred from homology"/>
<evidence type="ECO:0000256" key="4">
    <source>
        <dbReference type="SAM" id="SignalP"/>
    </source>
</evidence>
<evidence type="ECO:0000259" key="5">
    <source>
        <dbReference type="Pfam" id="PF00496"/>
    </source>
</evidence>
<protein>
    <submittedName>
        <fullName evidence="6">Extracellular solute-binding protein</fullName>
    </submittedName>
</protein>
<organism evidence="6 7">
    <name type="scientific">Nitratireductor pacificus pht-3B</name>
    <dbReference type="NCBI Taxonomy" id="391937"/>
    <lineage>
        <taxon>Bacteria</taxon>
        <taxon>Pseudomonadati</taxon>
        <taxon>Pseudomonadota</taxon>
        <taxon>Alphaproteobacteria</taxon>
        <taxon>Hyphomicrobiales</taxon>
        <taxon>Phyllobacteriaceae</taxon>
        <taxon>Nitratireductor</taxon>
    </lineage>
</organism>
<dbReference type="PANTHER" id="PTHR30290:SF38">
    <property type="entry name" value="D,D-DIPEPTIDE-BINDING PERIPLASMIC PROTEIN DDPA-RELATED"/>
    <property type="match status" value="1"/>
</dbReference>
<comment type="similarity">
    <text evidence="2">Belongs to the bacterial solute-binding protein 5 family.</text>
</comment>
<evidence type="ECO:0000256" key="3">
    <source>
        <dbReference type="ARBA" id="ARBA00022729"/>
    </source>
</evidence>
<keyword evidence="3 4" id="KW-0732">Signal</keyword>
<feature type="domain" description="Solute-binding protein family 5" evidence="5">
    <location>
        <begin position="77"/>
        <end position="427"/>
    </location>
</feature>
<dbReference type="InterPro" id="IPR039424">
    <property type="entry name" value="SBP_5"/>
</dbReference>
<comment type="caution">
    <text evidence="6">The sequence shown here is derived from an EMBL/GenBank/DDBJ whole genome shotgun (WGS) entry which is preliminary data.</text>
</comment>